<evidence type="ECO:0000259" key="13">
    <source>
        <dbReference type="Pfam" id="PF13802"/>
    </source>
</evidence>
<dbReference type="PANTHER" id="PTHR22762:SF133">
    <property type="entry name" value="P-TYPE DOMAIN-CONTAINING PROTEIN"/>
    <property type="match status" value="1"/>
</dbReference>
<dbReference type="Proteomes" id="UP001165740">
    <property type="component" value="Chromosome 15"/>
</dbReference>
<dbReference type="Gene3D" id="2.60.40.1760">
    <property type="entry name" value="glycosyl hydrolase (family 31)"/>
    <property type="match status" value="1"/>
</dbReference>
<dbReference type="Pfam" id="PF21365">
    <property type="entry name" value="Glyco_hydro_31_3rd"/>
    <property type="match status" value="1"/>
</dbReference>
<evidence type="ECO:0000256" key="2">
    <source>
        <dbReference type="ARBA" id="ARBA00007806"/>
    </source>
</evidence>
<keyword evidence="3 9" id="KW-0378">Hydrolase</keyword>
<dbReference type="Gene3D" id="2.60.40.1180">
    <property type="entry name" value="Golgi alpha-mannosidase II"/>
    <property type="match status" value="2"/>
</dbReference>
<dbReference type="RefSeq" id="XP_055868743.1">
    <property type="nucleotide sequence ID" value="XM_056012768.1"/>
</dbReference>
<dbReference type="Pfam" id="PF01055">
    <property type="entry name" value="Glyco_hydro_31_2nd"/>
    <property type="match status" value="1"/>
</dbReference>
<dbReference type="FunFam" id="2.60.40.1180:FF:000001">
    <property type="entry name" value="Maltase-glucoamylase, intestinal"/>
    <property type="match status" value="1"/>
</dbReference>
<keyword evidence="5" id="KW-1015">Disulfide bond</keyword>
<dbReference type="InterPro" id="IPR000322">
    <property type="entry name" value="Glyco_hydro_31_TIM"/>
</dbReference>
<evidence type="ECO:0000259" key="12">
    <source>
        <dbReference type="Pfam" id="PF01055"/>
    </source>
</evidence>
<dbReference type="InterPro" id="IPR017853">
    <property type="entry name" value="GH"/>
</dbReference>
<protein>
    <recommendedName>
        <fullName evidence="8">Maltase</fullName>
    </recommendedName>
</protein>
<evidence type="ECO:0000256" key="1">
    <source>
        <dbReference type="ARBA" id="ARBA00004370"/>
    </source>
</evidence>
<dbReference type="SUPFAM" id="SSF74650">
    <property type="entry name" value="Galactose mutarotase-like"/>
    <property type="match status" value="1"/>
</dbReference>
<evidence type="ECO:0000256" key="10">
    <source>
        <dbReference type="SAM" id="Phobius"/>
    </source>
</evidence>
<evidence type="ECO:0000313" key="15">
    <source>
        <dbReference type="Proteomes" id="UP001165740"/>
    </source>
</evidence>
<dbReference type="GeneID" id="106075122"/>
<dbReference type="GO" id="GO:0005975">
    <property type="term" value="P:carbohydrate metabolic process"/>
    <property type="evidence" value="ECO:0007669"/>
    <property type="project" value="InterPro"/>
</dbReference>
<evidence type="ECO:0000313" key="16">
    <source>
        <dbReference type="RefSeq" id="XP_055868743.1"/>
    </source>
</evidence>
<feature type="domain" description="Glycoside hydrolase family 31 TIM barrel" evidence="12">
    <location>
        <begin position="355"/>
        <end position="726"/>
    </location>
</feature>
<sequence>MLNDSIGKGGNMNEGGNRAGRSNRKRFIVLVVVLIAATAVALTVGLVLHYQINDEDGKGEKDVTTSRMGVLVDCLPELRRNEEKMSGKEDECQRRGCLWRKLSDKGAPWCTYPRSSGYILNGAINETNQSYSAELTRSPAALASYQEPVYDLLSVHIEWQTENRVRVKITPKNVQRWELPASILNIESSNGSVNKNTSLYTVTFTDRPWGVAITRKSSGSVIFNSSFPGMLLSDQFLQLTTRLPNENVYGFGEHRHESFKHDMNWRLWSMFTRDSGPNSDWNLYGQHPVYMNVEDDGQANMVLLKNTNAMEVLLQPNPDPAITYITIGGVLDFYIFLGSSPSDVVKHYIQAIGKPVFPPYWSLGFHLCRWGYRNITDMEMVIERNRAAQIPYDGQWADVDTFHKAYVFTYDNVSWTNFPDLVRRLKGYKMHFVTIVDPGIGSNDSIIQEIQRDWPAYNMTATGYEADIFVKAADNSTLVGEVWPGVTVYPDFTNDNIQDWWTHWIRFYRESVGVDVDALWIDMNEPSNFVKGSVKGCNQNNLNYPVYRPHLDGVEEKGELFVKTLCMDSQQTLGRHYDVHSLYAHTMAVKTYRSLESLFPGQRPWTMTRSSFVGTGHYATKWQGDNQAQWSNMHYSIISLMEFGLFGFPMNGADICGFWLEPSYEMCVRWHQLGAFYPFARNHNGKGDDPVVFKHQDPASFGQDFVNLVRPVLMTRYKFLPYLYTQMYRAHAEGETVFKPLFFEFASDTRTLSIDKQFMLGPAFLISPVLEDNVRMVKAYFPNGRWFDYINGEEINSVGQNVDLITPLNKFNLHIRGGYIVPWQTPNVTTEDSRTNDLGLLVALGPDNTASGEMFWDDGKSIVNETNYNLIKFDIIKAGELTIRIFVKSTTNIGGQLHFKTIEIYGLSRLPQNFAVNGHPLPSSNIKVYNNIIYLMDLPNLPMTLNSTVTWSIG</sequence>
<dbReference type="Pfam" id="PF13802">
    <property type="entry name" value="Gal_mutarotas_2"/>
    <property type="match status" value="1"/>
</dbReference>
<keyword evidence="10" id="KW-1133">Transmembrane helix</keyword>
<evidence type="ECO:0000256" key="5">
    <source>
        <dbReference type="ARBA" id="ARBA00023157"/>
    </source>
</evidence>
<dbReference type="CDD" id="cd00111">
    <property type="entry name" value="Trefoil"/>
    <property type="match status" value="1"/>
</dbReference>
<organism evidence="15 17">
    <name type="scientific">Biomphalaria glabrata</name>
    <name type="common">Bloodfluke planorb</name>
    <name type="synonym">Freshwater snail</name>
    <dbReference type="NCBI Taxonomy" id="6526"/>
    <lineage>
        <taxon>Eukaryota</taxon>
        <taxon>Metazoa</taxon>
        <taxon>Spiralia</taxon>
        <taxon>Lophotrochozoa</taxon>
        <taxon>Mollusca</taxon>
        <taxon>Gastropoda</taxon>
        <taxon>Heterobranchia</taxon>
        <taxon>Euthyneura</taxon>
        <taxon>Panpulmonata</taxon>
        <taxon>Hygrophila</taxon>
        <taxon>Lymnaeoidea</taxon>
        <taxon>Planorbidae</taxon>
        <taxon>Biomphalaria</taxon>
    </lineage>
</organism>
<proteinExistence type="inferred from homology"/>
<gene>
    <name evidence="16 17" type="primary">LOC106075122</name>
</gene>
<dbReference type="InterPro" id="IPR025887">
    <property type="entry name" value="Glyco_hydro_31_N_dom"/>
</dbReference>
<evidence type="ECO:0000256" key="8">
    <source>
        <dbReference type="ARBA" id="ARBA00041343"/>
    </source>
</evidence>
<evidence type="ECO:0000313" key="17">
    <source>
        <dbReference type="RefSeq" id="XP_055868744.1"/>
    </source>
</evidence>
<dbReference type="CDD" id="cd06602">
    <property type="entry name" value="GH31_MGAM_SI_GAA"/>
    <property type="match status" value="1"/>
</dbReference>
<dbReference type="Gene3D" id="3.20.20.80">
    <property type="entry name" value="Glycosidases"/>
    <property type="match status" value="1"/>
</dbReference>
<name>A0A9W2Z1B7_BIOGL</name>
<dbReference type="GO" id="GO:0030246">
    <property type="term" value="F:carbohydrate binding"/>
    <property type="evidence" value="ECO:0007669"/>
    <property type="project" value="InterPro"/>
</dbReference>
<dbReference type="SUPFAM" id="SSF51011">
    <property type="entry name" value="Glycosyl hydrolase domain"/>
    <property type="match status" value="1"/>
</dbReference>
<dbReference type="Gene3D" id="4.10.110.10">
    <property type="entry name" value="Spasmolytic Protein, domain 1"/>
    <property type="match status" value="1"/>
</dbReference>
<keyword evidence="7 9" id="KW-0326">Glycosidase</keyword>
<dbReference type="InterPro" id="IPR013780">
    <property type="entry name" value="Glyco_hydro_b"/>
</dbReference>
<comment type="similarity">
    <text evidence="2 9">Belongs to the glycosyl hydrolase 31 family.</text>
</comment>
<dbReference type="GO" id="GO:0004558">
    <property type="term" value="F:alpha-1,4-glucosidase activity"/>
    <property type="evidence" value="ECO:0007669"/>
    <property type="project" value="TreeGrafter"/>
</dbReference>
<evidence type="ECO:0000256" key="7">
    <source>
        <dbReference type="ARBA" id="ARBA00023295"/>
    </source>
</evidence>
<dbReference type="AlphaFoldDB" id="A0A9W2Z1B7"/>
<dbReference type="PANTHER" id="PTHR22762">
    <property type="entry name" value="ALPHA-GLUCOSIDASE"/>
    <property type="match status" value="1"/>
</dbReference>
<reference evidence="16 17" key="1">
    <citation type="submission" date="2025-04" db="UniProtKB">
        <authorList>
            <consortium name="RefSeq"/>
        </authorList>
    </citation>
    <scope>IDENTIFICATION</scope>
</reference>
<keyword evidence="4 10" id="KW-0472">Membrane</keyword>
<dbReference type="InterPro" id="IPR044913">
    <property type="entry name" value="P_trefoil_dom_sf"/>
</dbReference>
<feature type="domain" description="Glycosyl hydrolase family 31 C-terminal" evidence="14">
    <location>
        <begin position="734"/>
        <end position="821"/>
    </location>
</feature>
<evidence type="ECO:0000256" key="3">
    <source>
        <dbReference type="ARBA" id="ARBA00022801"/>
    </source>
</evidence>
<dbReference type="InterPro" id="IPR048395">
    <property type="entry name" value="Glyco_hydro_31_C"/>
</dbReference>
<comment type="subcellular location">
    <subcellularLocation>
        <location evidence="1">Membrane</location>
    </subcellularLocation>
</comment>
<evidence type="ECO:0000256" key="9">
    <source>
        <dbReference type="RuleBase" id="RU361185"/>
    </source>
</evidence>
<evidence type="ECO:0000256" key="6">
    <source>
        <dbReference type="ARBA" id="ARBA00023180"/>
    </source>
</evidence>
<dbReference type="OrthoDB" id="1334205at2759"/>
<keyword evidence="10" id="KW-0812">Transmembrane</keyword>
<evidence type="ECO:0000259" key="11">
    <source>
        <dbReference type="Pfam" id="PF00088"/>
    </source>
</evidence>
<keyword evidence="6" id="KW-0325">Glycoprotein</keyword>
<dbReference type="SUPFAM" id="SSF51445">
    <property type="entry name" value="(Trans)glycosidases"/>
    <property type="match status" value="1"/>
</dbReference>
<accession>A0A9W2Z1B7</accession>
<dbReference type="InterPro" id="IPR011013">
    <property type="entry name" value="Gal_mutarotase_sf_dom"/>
</dbReference>
<feature type="domain" description="Glycoside hydrolase family 31 N-terminal" evidence="13">
    <location>
        <begin position="157"/>
        <end position="311"/>
    </location>
</feature>
<dbReference type="InterPro" id="IPR000519">
    <property type="entry name" value="P_trefoil_dom"/>
</dbReference>
<evidence type="ECO:0000256" key="4">
    <source>
        <dbReference type="ARBA" id="ARBA00023136"/>
    </source>
</evidence>
<keyword evidence="15" id="KW-1185">Reference proteome</keyword>
<feature type="domain" description="P-type" evidence="11">
    <location>
        <begin position="88"/>
        <end position="113"/>
    </location>
</feature>
<dbReference type="OMA" id="MVGADAC"/>
<dbReference type="CDD" id="cd14752">
    <property type="entry name" value="GH31_N"/>
    <property type="match status" value="1"/>
</dbReference>
<dbReference type="GO" id="GO:0016020">
    <property type="term" value="C:membrane"/>
    <property type="evidence" value="ECO:0007669"/>
    <property type="project" value="UniProtKB-SubCell"/>
</dbReference>
<feature type="transmembrane region" description="Helical" evidence="10">
    <location>
        <begin position="27"/>
        <end position="50"/>
    </location>
</feature>
<dbReference type="RefSeq" id="XP_055868744.1">
    <property type="nucleotide sequence ID" value="XM_056012769.1"/>
</dbReference>
<evidence type="ECO:0000259" key="14">
    <source>
        <dbReference type="Pfam" id="PF21365"/>
    </source>
</evidence>
<dbReference type="Pfam" id="PF00088">
    <property type="entry name" value="Trefoil"/>
    <property type="match status" value="1"/>
</dbReference>